<dbReference type="ESTHER" id="9euro-a0a0d2gve1">
    <property type="family name" value="Fungal_carboxylesterase_lipase"/>
</dbReference>
<evidence type="ECO:0000313" key="6">
    <source>
        <dbReference type="Proteomes" id="UP000053029"/>
    </source>
</evidence>
<dbReference type="InterPro" id="IPR002018">
    <property type="entry name" value="CarbesteraseB"/>
</dbReference>
<dbReference type="PANTHER" id="PTHR11559">
    <property type="entry name" value="CARBOXYLESTERASE"/>
    <property type="match status" value="1"/>
</dbReference>
<feature type="domain" description="Carboxylesterase type B" evidence="4">
    <location>
        <begin position="41"/>
        <end position="392"/>
    </location>
</feature>
<dbReference type="HOGENOM" id="CLU_006586_10_5_1"/>
<dbReference type="EC" id="3.1.1.-" evidence="3"/>
<dbReference type="RefSeq" id="XP_013288736.1">
    <property type="nucleotide sequence ID" value="XM_013433282.1"/>
</dbReference>
<dbReference type="Pfam" id="PF00135">
    <property type="entry name" value="COesterase"/>
    <property type="match status" value="1"/>
</dbReference>
<dbReference type="GO" id="GO:0016787">
    <property type="term" value="F:hydrolase activity"/>
    <property type="evidence" value="ECO:0007669"/>
    <property type="project" value="UniProtKB-KW"/>
</dbReference>
<keyword evidence="6" id="KW-1185">Reference proteome</keyword>
<feature type="signal peptide" evidence="3">
    <location>
        <begin position="1"/>
        <end position="24"/>
    </location>
</feature>
<dbReference type="Gene3D" id="3.40.50.1820">
    <property type="entry name" value="alpha/beta hydrolase"/>
    <property type="match status" value="1"/>
</dbReference>
<accession>A0A0D2GVE1</accession>
<dbReference type="PROSITE" id="PS00941">
    <property type="entry name" value="CARBOXYLESTERASE_B_2"/>
    <property type="match status" value="1"/>
</dbReference>
<dbReference type="InterPro" id="IPR019826">
    <property type="entry name" value="Carboxylesterase_B_AS"/>
</dbReference>
<dbReference type="PROSITE" id="PS00122">
    <property type="entry name" value="CARBOXYLESTERASE_B_1"/>
    <property type="match status" value="1"/>
</dbReference>
<evidence type="ECO:0000256" key="2">
    <source>
        <dbReference type="ARBA" id="ARBA00022801"/>
    </source>
</evidence>
<evidence type="ECO:0000259" key="4">
    <source>
        <dbReference type="Pfam" id="PF00135"/>
    </source>
</evidence>
<dbReference type="PROSITE" id="PS51257">
    <property type="entry name" value="PROKAR_LIPOPROTEIN"/>
    <property type="match status" value="1"/>
</dbReference>
<organism evidence="5 6">
    <name type="scientific">Fonsecaea pedrosoi CBS 271.37</name>
    <dbReference type="NCBI Taxonomy" id="1442368"/>
    <lineage>
        <taxon>Eukaryota</taxon>
        <taxon>Fungi</taxon>
        <taxon>Dikarya</taxon>
        <taxon>Ascomycota</taxon>
        <taxon>Pezizomycotina</taxon>
        <taxon>Eurotiomycetes</taxon>
        <taxon>Chaetothyriomycetidae</taxon>
        <taxon>Chaetothyriales</taxon>
        <taxon>Herpotrichiellaceae</taxon>
        <taxon>Fonsecaea</taxon>
    </lineage>
</organism>
<dbReference type="OrthoDB" id="408631at2759"/>
<sequence>MKPSAVTLTLLWSSCWSLLAVVAAQSLPQVDLGYQIQQASSFNTTGQIYNFSNIRYAQPPLGKLRFAAPVPPTGRNTTVQDGSDGAICPQANPTWLAIADLFTTAFAEGLPFNYTAAAAQVQANPPKPSPPDPRVKEDCLFLDVFVPKAVFDKAQNQSSGYQGAPVLVWIYGGGYTAGSKAGSGNPAGLIHTSQASGSDGIVFVEINYRLGAFGWLSGPTVEAAEGGVSNAGLYDQRLALEWIQTNIRLFGGDPNRVTIMGESAGGGSVIHQMTAYGGLKSVPFQQAIPQSGAWLPVSSNFKKENTTQAFLALLNVTSIEDARNLPSSVVMAANAQQVGMSPYGGFTYGPVVDGDFVPDQPGRLLARGQFANTVKVVAGHNTNEGPLFSDPRIQTSADQATWFKINLPDISDAAVGFLLGTLYPASYDGSMPYHTPTERNTLIVQEGYFSCNVNYLGKAFGANISEYQFAVPPALHGQDVPYTFFNGVVNGSGVVPQVAQALQRYIVDFVQTGSANGSGVPVFALYGPNAVETVLNVTGITQMTDPDANPRCAWWQQALYY</sequence>
<dbReference type="InterPro" id="IPR050309">
    <property type="entry name" value="Type-B_Carboxylest/Lipase"/>
</dbReference>
<keyword evidence="3" id="KW-0732">Signal</keyword>
<evidence type="ECO:0000313" key="5">
    <source>
        <dbReference type="EMBL" id="KIW84928.1"/>
    </source>
</evidence>
<protein>
    <recommendedName>
        <fullName evidence="3">Carboxylic ester hydrolase</fullName>
        <ecNumber evidence="3">3.1.1.-</ecNumber>
    </recommendedName>
</protein>
<evidence type="ECO:0000256" key="1">
    <source>
        <dbReference type="ARBA" id="ARBA00005964"/>
    </source>
</evidence>
<keyword evidence="2 3" id="KW-0378">Hydrolase</keyword>
<dbReference type="InterPro" id="IPR019819">
    <property type="entry name" value="Carboxylesterase_B_CS"/>
</dbReference>
<dbReference type="Proteomes" id="UP000053029">
    <property type="component" value="Unassembled WGS sequence"/>
</dbReference>
<dbReference type="AlphaFoldDB" id="A0A0D2GVE1"/>
<dbReference type="SUPFAM" id="SSF53474">
    <property type="entry name" value="alpha/beta-Hydrolases"/>
    <property type="match status" value="1"/>
</dbReference>
<dbReference type="STRING" id="1442368.A0A0D2GVE1"/>
<dbReference type="GeneID" id="25299806"/>
<gene>
    <name evidence="5" type="ORF">Z517_00316</name>
</gene>
<comment type="similarity">
    <text evidence="1 3">Belongs to the type-B carboxylesterase/lipase family.</text>
</comment>
<name>A0A0D2GVE1_9EURO</name>
<evidence type="ECO:0000256" key="3">
    <source>
        <dbReference type="RuleBase" id="RU361235"/>
    </source>
</evidence>
<feature type="chain" id="PRO_5005112510" description="Carboxylic ester hydrolase" evidence="3">
    <location>
        <begin position="25"/>
        <end position="561"/>
    </location>
</feature>
<reference evidence="5 6" key="1">
    <citation type="submission" date="2015-01" db="EMBL/GenBank/DDBJ databases">
        <title>The Genome Sequence of Fonsecaea pedrosoi CBS 271.37.</title>
        <authorList>
            <consortium name="The Broad Institute Genomics Platform"/>
            <person name="Cuomo C."/>
            <person name="de Hoog S."/>
            <person name="Gorbushina A."/>
            <person name="Stielow B."/>
            <person name="Teixiera M."/>
            <person name="Abouelleil A."/>
            <person name="Chapman S.B."/>
            <person name="Priest M."/>
            <person name="Young S.K."/>
            <person name="Wortman J."/>
            <person name="Nusbaum C."/>
            <person name="Birren B."/>
        </authorList>
    </citation>
    <scope>NUCLEOTIDE SEQUENCE [LARGE SCALE GENOMIC DNA]</scope>
    <source>
        <strain evidence="5 6">CBS 271.37</strain>
    </source>
</reference>
<proteinExistence type="inferred from homology"/>
<dbReference type="EMBL" id="KN846969">
    <property type="protein sequence ID" value="KIW84928.1"/>
    <property type="molecule type" value="Genomic_DNA"/>
</dbReference>
<dbReference type="VEuPathDB" id="FungiDB:Z517_00316"/>
<dbReference type="InterPro" id="IPR029058">
    <property type="entry name" value="AB_hydrolase_fold"/>
</dbReference>